<dbReference type="Gene3D" id="3.40.50.720">
    <property type="entry name" value="NAD(P)-binding Rossmann-like Domain"/>
    <property type="match status" value="1"/>
</dbReference>
<dbReference type="PANTHER" id="PTHR48079">
    <property type="entry name" value="PROTEIN YEEZ"/>
    <property type="match status" value="1"/>
</dbReference>
<evidence type="ECO:0000313" key="2">
    <source>
        <dbReference type="EMBL" id="UXI67005.1"/>
    </source>
</evidence>
<protein>
    <submittedName>
        <fullName evidence="2">NAD-dependent epimerase/dehydratase family protein</fullName>
    </submittedName>
</protein>
<dbReference type="SUPFAM" id="SSF51735">
    <property type="entry name" value="NAD(P)-binding Rossmann-fold domains"/>
    <property type="match status" value="1"/>
</dbReference>
<proteinExistence type="predicted"/>
<dbReference type="InterPro" id="IPR001509">
    <property type="entry name" value="Epimerase_deHydtase"/>
</dbReference>
<name>A0ABY6BAX3_9GAMM</name>
<dbReference type="InterPro" id="IPR036291">
    <property type="entry name" value="NAD(P)-bd_dom_sf"/>
</dbReference>
<evidence type="ECO:0000259" key="1">
    <source>
        <dbReference type="Pfam" id="PF01370"/>
    </source>
</evidence>
<dbReference type="Pfam" id="PF01370">
    <property type="entry name" value="Epimerase"/>
    <property type="match status" value="1"/>
</dbReference>
<keyword evidence="3" id="KW-1185">Reference proteome</keyword>
<accession>A0ABY6BAX3</accession>
<dbReference type="RefSeq" id="WP_261693981.1">
    <property type="nucleotide sequence ID" value="NZ_CP104694.1"/>
</dbReference>
<feature type="domain" description="NAD-dependent epimerase/dehydratase" evidence="1">
    <location>
        <begin position="7"/>
        <end position="219"/>
    </location>
</feature>
<dbReference type="Proteomes" id="UP001064632">
    <property type="component" value="Chromosome"/>
</dbReference>
<sequence>MREEKTALVLGATGGVGGEVARQLRGAGWDVRALTRGAPAAGEPRDGILWIGGDAMNREDVMAAAEGCLVIVHAVNPPGYRRWAELVLPMLDNTIAAAKAQRATIVLPGTVYNFGPSAFPTLHEDSPQQPTTRKGAIRVALEQRLQAATTQGARAIVVRAGDFFGPKPGNSWFSQGMIKPGQAVKTINLPGTAGVGHQWAYLPDVARTMVSLLEKRESLVPFAVFHMEGHWDDDGTKMAQAIRRVVSRRTGNAPALRAFPWWLVNLASPFVATFREMRELRYLWSEPLRMSNDRLKAVLGYEPHTPVDEAIAASLEGLGCLAAEVAPEGAMTR</sequence>
<dbReference type="PANTHER" id="PTHR48079:SF6">
    <property type="entry name" value="NAD(P)-BINDING DOMAIN-CONTAINING PROTEIN-RELATED"/>
    <property type="match status" value="1"/>
</dbReference>
<evidence type="ECO:0000313" key="3">
    <source>
        <dbReference type="Proteomes" id="UP001064632"/>
    </source>
</evidence>
<reference evidence="2" key="1">
    <citation type="submission" date="2022-09" db="EMBL/GenBank/DDBJ databases">
        <title>Tahibacter sp. nov., isolated from a fresh water.</title>
        <authorList>
            <person name="Baek J.H."/>
            <person name="Lee J.K."/>
            <person name="Kim J.M."/>
            <person name="Jeon C.O."/>
        </authorList>
    </citation>
    <scope>NUCLEOTIDE SEQUENCE</scope>
    <source>
        <strain evidence="2">W38</strain>
    </source>
</reference>
<dbReference type="EMBL" id="CP104694">
    <property type="protein sequence ID" value="UXI67005.1"/>
    <property type="molecule type" value="Genomic_DNA"/>
</dbReference>
<organism evidence="2 3">
    <name type="scientific">Tahibacter amnicola</name>
    <dbReference type="NCBI Taxonomy" id="2976241"/>
    <lineage>
        <taxon>Bacteria</taxon>
        <taxon>Pseudomonadati</taxon>
        <taxon>Pseudomonadota</taxon>
        <taxon>Gammaproteobacteria</taxon>
        <taxon>Lysobacterales</taxon>
        <taxon>Rhodanobacteraceae</taxon>
        <taxon>Tahibacter</taxon>
    </lineage>
</organism>
<dbReference type="InterPro" id="IPR051783">
    <property type="entry name" value="NAD(P)-dependent_oxidoreduct"/>
</dbReference>
<gene>
    <name evidence="2" type="ORF">N4264_19960</name>
</gene>